<feature type="region of interest" description="Disordered" evidence="1">
    <location>
        <begin position="194"/>
        <end position="378"/>
    </location>
</feature>
<name>A0A194VI56_CYTMA</name>
<accession>A0A194VI56</accession>
<dbReference type="EMBL" id="KN796115">
    <property type="protein sequence ID" value="KUI63824.1"/>
    <property type="molecule type" value="Genomic_DNA"/>
</dbReference>
<dbReference type="Proteomes" id="UP000078559">
    <property type="component" value="Unassembled WGS sequence"/>
</dbReference>
<dbReference type="OrthoDB" id="4366798at2759"/>
<organism evidence="2 3">
    <name type="scientific">Cytospora mali</name>
    <name type="common">Apple Valsa canker fungus</name>
    <name type="synonym">Valsa mali</name>
    <dbReference type="NCBI Taxonomy" id="578113"/>
    <lineage>
        <taxon>Eukaryota</taxon>
        <taxon>Fungi</taxon>
        <taxon>Dikarya</taxon>
        <taxon>Ascomycota</taxon>
        <taxon>Pezizomycotina</taxon>
        <taxon>Sordariomycetes</taxon>
        <taxon>Sordariomycetidae</taxon>
        <taxon>Diaporthales</taxon>
        <taxon>Cytosporaceae</taxon>
        <taxon>Cytospora</taxon>
    </lineage>
</organism>
<feature type="compositionally biased region" description="Low complexity" evidence="1">
    <location>
        <begin position="201"/>
        <end position="223"/>
    </location>
</feature>
<evidence type="ECO:0000313" key="2">
    <source>
        <dbReference type="EMBL" id="KUI63824.1"/>
    </source>
</evidence>
<sequence length="378" mass="43022">MSNKEGFHGQLKHFGDFSSLSCTHHALSTPYARLRITQHPTPAFIMDWPGTFRPEPFPEYFWDHPEHMWEAEKFGMDHQDVFTTLAMKYNCFSIPLLDSDVFRRDVSYISGIARNRDEFHNLLQQRRDERQTELVTMFDRGLGKIIHNSHLISEDHMHNWGDVVHISHFNSFDAIVRFFANYLPISKREAAWTRPQPFPPAATASTDPTPRTSPPDTTSTIPINLALPSAALPQEPPRMPSPPAPGRRQIKDTGMSRGVRSGRVQKPTQQQQQQQQQGPRRSSRLQQKKEHLKHYADLQPHTGTIPQTAIIYSSKRKSSENDEDDEPQAIALRSKRRKITPSIRPPLAAAKSAGERKSPSDEIDEPRAIVSGSYSIGN</sequence>
<feature type="compositionally biased region" description="Basic and acidic residues" evidence="1">
    <location>
        <begin position="287"/>
        <end position="296"/>
    </location>
</feature>
<gene>
    <name evidence="2" type="ORF">VM1G_10629</name>
</gene>
<evidence type="ECO:0000313" key="3">
    <source>
        <dbReference type="Proteomes" id="UP000078559"/>
    </source>
</evidence>
<evidence type="ECO:0000256" key="1">
    <source>
        <dbReference type="SAM" id="MobiDB-lite"/>
    </source>
</evidence>
<dbReference type="AlphaFoldDB" id="A0A194VI56"/>
<protein>
    <submittedName>
        <fullName evidence="2">Uncharacterized protein</fullName>
    </submittedName>
</protein>
<keyword evidence="3" id="KW-1185">Reference proteome</keyword>
<feature type="compositionally biased region" description="Pro residues" evidence="1">
    <location>
        <begin position="234"/>
        <end position="245"/>
    </location>
</feature>
<proteinExistence type="predicted"/>
<reference evidence="2" key="1">
    <citation type="submission" date="2014-12" db="EMBL/GenBank/DDBJ databases">
        <title>Genome Sequence of Valsa Canker Pathogens Uncovers a Specific Adaption of Colonization on Woody Bark.</title>
        <authorList>
            <person name="Yin Z."/>
            <person name="Liu H."/>
            <person name="Gao X."/>
            <person name="Li Z."/>
            <person name="Song N."/>
            <person name="Ke X."/>
            <person name="Dai Q."/>
            <person name="Wu Y."/>
            <person name="Sun Y."/>
            <person name="Xu J.-R."/>
            <person name="Kang Z.K."/>
            <person name="Wang L."/>
            <person name="Huang L."/>
        </authorList>
    </citation>
    <scope>NUCLEOTIDE SEQUENCE [LARGE SCALE GENOMIC DNA]</scope>
    <source>
        <strain evidence="2">03-8</strain>
    </source>
</reference>
<feature type="compositionally biased region" description="Polar residues" evidence="1">
    <location>
        <begin position="301"/>
        <end position="311"/>
    </location>
</feature>